<name>A0A0F9N3G4_9ZZZZ</name>
<proteinExistence type="predicted"/>
<sequence>MSRKVIVEVKAKLTISIDDGMSVGKVIDEMDYSFTDTTTAATIEDTEIIFAEVIDSK</sequence>
<dbReference type="EMBL" id="LAZR01008869">
    <property type="protein sequence ID" value="KKM76067.1"/>
    <property type="molecule type" value="Genomic_DNA"/>
</dbReference>
<accession>A0A0F9N3G4</accession>
<protein>
    <submittedName>
        <fullName evidence="1">Uncharacterized protein</fullName>
    </submittedName>
</protein>
<evidence type="ECO:0000313" key="1">
    <source>
        <dbReference type="EMBL" id="KKM76067.1"/>
    </source>
</evidence>
<organism evidence="1">
    <name type="scientific">marine sediment metagenome</name>
    <dbReference type="NCBI Taxonomy" id="412755"/>
    <lineage>
        <taxon>unclassified sequences</taxon>
        <taxon>metagenomes</taxon>
        <taxon>ecological metagenomes</taxon>
    </lineage>
</organism>
<comment type="caution">
    <text evidence="1">The sequence shown here is derived from an EMBL/GenBank/DDBJ whole genome shotgun (WGS) entry which is preliminary data.</text>
</comment>
<reference evidence="1" key="1">
    <citation type="journal article" date="2015" name="Nature">
        <title>Complex archaea that bridge the gap between prokaryotes and eukaryotes.</title>
        <authorList>
            <person name="Spang A."/>
            <person name="Saw J.H."/>
            <person name="Jorgensen S.L."/>
            <person name="Zaremba-Niedzwiedzka K."/>
            <person name="Martijn J."/>
            <person name="Lind A.E."/>
            <person name="van Eijk R."/>
            <person name="Schleper C."/>
            <person name="Guy L."/>
            <person name="Ettema T.J."/>
        </authorList>
    </citation>
    <scope>NUCLEOTIDE SEQUENCE</scope>
</reference>
<dbReference type="AlphaFoldDB" id="A0A0F9N3G4"/>
<gene>
    <name evidence="1" type="ORF">LCGC14_1383820</name>
</gene>